<keyword evidence="5" id="KW-1185">Reference proteome</keyword>
<dbReference type="OrthoDB" id="69400at2759"/>
<dbReference type="InterPro" id="IPR051966">
    <property type="entry name" value="RPAP3"/>
</dbReference>
<dbReference type="STRING" id="1156394.T0SC68"/>
<dbReference type="Gene3D" id="1.25.40.10">
    <property type="entry name" value="Tetratricopeptide repeat domain"/>
    <property type="match status" value="1"/>
</dbReference>
<dbReference type="InterPro" id="IPR011990">
    <property type="entry name" value="TPR-like_helical_dom_sf"/>
</dbReference>
<evidence type="ECO:0000256" key="3">
    <source>
        <dbReference type="SAM" id="MobiDB-lite"/>
    </source>
</evidence>
<dbReference type="PANTHER" id="PTHR46423:SF1">
    <property type="entry name" value="RNA POLYMERASE II-ASSOCIATED PROTEIN 3"/>
    <property type="match status" value="1"/>
</dbReference>
<feature type="region of interest" description="Disordered" evidence="3">
    <location>
        <begin position="223"/>
        <end position="247"/>
    </location>
</feature>
<feature type="repeat" description="TPR" evidence="2">
    <location>
        <begin position="3"/>
        <end position="36"/>
    </location>
</feature>
<sequence>MDRDAWKARGNACVQTAAYADAIAAYNEALKMDGDQAGTSAILCNRAFAWLQLATPDALHQAVADCSAVLSNEKANVKALYRRASARQGLQQWQDAKIDLEAIIALEPGHPQALADLDRVRIQIAAVTANGLFDPSFQAKMLAAIASGEAIPSVAPLPPPAPSAQTARAKKASSSKVDEAMASLVRECSLAATPVQSAASEAAWHELQAAEIALPTIVQKTKSHKRKIGLQSTRQRQAPPRPSAKTDALWQALLDEESSTRARFTQARTSRALS</sequence>
<keyword evidence="1 2" id="KW-0802">TPR repeat</keyword>
<dbReference type="PANTHER" id="PTHR46423">
    <property type="entry name" value="RNA POLYMERASE II-ASSOCIATED PROTEIN 3"/>
    <property type="match status" value="1"/>
</dbReference>
<dbReference type="InParanoid" id="T0SC68"/>
<evidence type="ECO:0000256" key="1">
    <source>
        <dbReference type="ARBA" id="ARBA00022803"/>
    </source>
</evidence>
<accession>T0SC68</accession>
<dbReference type="SMART" id="SM00028">
    <property type="entry name" value="TPR"/>
    <property type="match status" value="2"/>
</dbReference>
<dbReference type="RefSeq" id="XP_008606101.1">
    <property type="nucleotide sequence ID" value="XM_008607879.1"/>
</dbReference>
<name>T0SC68_SAPDV</name>
<evidence type="ECO:0000256" key="2">
    <source>
        <dbReference type="PROSITE-ProRule" id="PRU00339"/>
    </source>
</evidence>
<dbReference type="Proteomes" id="UP000030762">
    <property type="component" value="Unassembled WGS sequence"/>
</dbReference>
<dbReference type="AlphaFoldDB" id="T0SC68"/>
<dbReference type="GO" id="GO:0101031">
    <property type="term" value="C:protein folding chaperone complex"/>
    <property type="evidence" value="ECO:0007669"/>
    <property type="project" value="TreeGrafter"/>
</dbReference>
<dbReference type="OMA" id="GQWKLAI"/>
<protein>
    <submittedName>
        <fullName evidence="4">Uncharacterized protein</fullName>
    </submittedName>
</protein>
<dbReference type="GeneID" id="19943026"/>
<dbReference type="PROSITE" id="PS50005">
    <property type="entry name" value="TPR"/>
    <property type="match status" value="1"/>
</dbReference>
<evidence type="ECO:0000313" key="5">
    <source>
        <dbReference type="Proteomes" id="UP000030762"/>
    </source>
</evidence>
<dbReference type="eggNOG" id="KOG1124">
    <property type="taxonomic scope" value="Eukaryota"/>
</dbReference>
<organism evidence="4 5">
    <name type="scientific">Saprolegnia diclina (strain VS20)</name>
    <dbReference type="NCBI Taxonomy" id="1156394"/>
    <lineage>
        <taxon>Eukaryota</taxon>
        <taxon>Sar</taxon>
        <taxon>Stramenopiles</taxon>
        <taxon>Oomycota</taxon>
        <taxon>Saprolegniomycetes</taxon>
        <taxon>Saprolegniales</taxon>
        <taxon>Saprolegniaceae</taxon>
        <taxon>Saprolegnia</taxon>
    </lineage>
</organism>
<gene>
    <name evidence="4" type="ORF">SDRG_02299</name>
</gene>
<proteinExistence type="predicted"/>
<dbReference type="SUPFAM" id="SSF48452">
    <property type="entry name" value="TPR-like"/>
    <property type="match status" value="1"/>
</dbReference>
<dbReference type="InterPro" id="IPR019734">
    <property type="entry name" value="TPR_rpt"/>
</dbReference>
<dbReference type="EMBL" id="JH767136">
    <property type="protein sequence ID" value="EQC40402.1"/>
    <property type="molecule type" value="Genomic_DNA"/>
</dbReference>
<dbReference type="VEuPathDB" id="FungiDB:SDRG_02299"/>
<reference evidence="4 5" key="1">
    <citation type="submission" date="2012-04" db="EMBL/GenBank/DDBJ databases">
        <title>The Genome Sequence of Saprolegnia declina VS20.</title>
        <authorList>
            <consortium name="The Broad Institute Genome Sequencing Platform"/>
            <person name="Russ C."/>
            <person name="Nusbaum C."/>
            <person name="Tyler B."/>
            <person name="van West P."/>
            <person name="Dieguez-Uribeondo J."/>
            <person name="de Bruijn I."/>
            <person name="Tripathy S."/>
            <person name="Jiang R."/>
            <person name="Young S.K."/>
            <person name="Zeng Q."/>
            <person name="Gargeya S."/>
            <person name="Fitzgerald M."/>
            <person name="Haas B."/>
            <person name="Abouelleil A."/>
            <person name="Alvarado L."/>
            <person name="Arachchi H.M."/>
            <person name="Berlin A."/>
            <person name="Chapman S.B."/>
            <person name="Goldberg J."/>
            <person name="Griggs A."/>
            <person name="Gujja S."/>
            <person name="Hansen M."/>
            <person name="Howarth C."/>
            <person name="Imamovic A."/>
            <person name="Larimer J."/>
            <person name="McCowen C."/>
            <person name="Montmayeur A."/>
            <person name="Murphy C."/>
            <person name="Neiman D."/>
            <person name="Pearson M."/>
            <person name="Priest M."/>
            <person name="Roberts A."/>
            <person name="Saif S."/>
            <person name="Shea T."/>
            <person name="Sisk P."/>
            <person name="Sykes S."/>
            <person name="Wortman J."/>
            <person name="Nusbaum C."/>
            <person name="Birren B."/>
        </authorList>
    </citation>
    <scope>NUCLEOTIDE SEQUENCE [LARGE SCALE GENOMIC DNA]</scope>
    <source>
        <strain evidence="4 5">VS20</strain>
    </source>
</reference>
<evidence type="ECO:0000313" key="4">
    <source>
        <dbReference type="EMBL" id="EQC40402.1"/>
    </source>
</evidence>